<dbReference type="KEGG" id="kpin:30175922"/>
<dbReference type="InterPro" id="IPR011993">
    <property type="entry name" value="PH-like_dom_sf"/>
</dbReference>
<dbReference type="InterPro" id="IPR001849">
    <property type="entry name" value="PH_domain"/>
</dbReference>
<dbReference type="EMBL" id="CP144527">
    <property type="protein sequence ID" value="WWC72594.1"/>
    <property type="molecule type" value="Genomic_DNA"/>
</dbReference>
<dbReference type="Gene3D" id="2.60.200.20">
    <property type="match status" value="1"/>
</dbReference>
<dbReference type="Pfam" id="PF16183">
    <property type="entry name" value="Kinesin_assoc"/>
    <property type="match status" value="1"/>
</dbReference>
<evidence type="ECO:0000256" key="10">
    <source>
        <dbReference type="PROSITE-ProRule" id="PRU00283"/>
    </source>
</evidence>
<evidence type="ECO:0000256" key="3">
    <source>
        <dbReference type="ARBA" id="ARBA00022490"/>
    </source>
</evidence>
<keyword evidence="5 10" id="KW-0547">Nucleotide-binding</keyword>
<dbReference type="GO" id="GO:0005874">
    <property type="term" value="C:microtubule"/>
    <property type="evidence" value="ECO:0007669"/>
    <property type="project" value="UniProtKB-KW"/>
</dbReference>
<dbReference type="PROSITE" id="PS50067">
    <property type="entry name" value="KINESIN_MOTOR_2"/>
    <property type="match status" value="1"/>
</dbReference>
<accession>A0AAJ8L8D7</accession>
<evidence type="ECO:0000256" key="6">
    <source>
        <dbReference type="ARBA" id="ARBA00022840"/>
    </source>
</evidence>
<evidence type="ECO:0000256" key="7">
    <source>
        <dbReference type="ARBA" id="ARBA00023054"/>
    </source>
</evidence>
<reference evidence="14" key="1">
    <citation type="submission" date="2013-07" db="EMBL/GenBank/DDBJ databases">
        <authorList>
            <consortium name="The Broad Institute Genome Sequencing Platform"/>
            <person name="Cuomo C."/>
            <person name="Litvintseva A."/>
            <person name="Chen Y."/>
            <person name="Heitman J."/>
            <person name="Sun S."/>
            <person name="Springer D."/>
            <person name="Dromer F."/>
            <person name="Young S.K."/>
            <person name="Zeng Q."/>
            <person name="Gargeya S."/>
            <person name="Fitzgerald M."/>
            <person name="Abouelleil A."/>
            <person name="Alvarado L."/>
            <person name="Berlin A.M."/>
            <person name="Chapman S.B."/>
            <person name="Dewar J."/>
            <person name="Goldberg J."/>
            <person name="Griggs A."/>
            <person name="Gujja S."/>
            <person name="Hansen M."/>
            <person name="Howarth C."/>
            <person name="Imamovic A."/>
            <person name="Larimer J."/>
            <person name="McCowan C."/>
            <person name="Murphy C."/>
            <person name="Pearson M."/>
            <person name="Priest M."/>
            <person name="Roberts A."/>
            <person name="Saif S."/>
            <person name="Shea T."/>
            <person name="Sykes S."/>
            <person name="Wortman J."/>
            <person name="Nusbaum C."/>
            <person name="Birren B."/>
        </authorList>
    </citation>
    <scope>NUCLEOTIDE SEQUENCE</scope>
    <source>
        <strain evidence="14">CBS 10737</strain>
    </source>
</reference>
<dbReference type="GO" id="GO:0008574">
    <property type="term" value="F:plus-end-directed microtubule motor activity"/>
    <property type="evidence" value="ECO:0007669"/>
    <property type="project" value="UniProtKB-ARBA"/>
</dbReference>
<keyword evidence="9" id="KW-0206">Cytoskeleton</keyword>
<gene>
    <name evidence="14" type="ORF">I206_106556</name>
</gene>
<dbReference type="InterPro" id="IPR008984">
    <property type="entry name" value="SMAD_FHA_dom_sf"/>
</dbReference>
<dbReference type="Pfam" id="PF00225">
    <property type="entry name" value="Kinesin"/>
    <property type="match status" value="1"/>
</dbReference>
<evidence type="ECO:0000259" key="12">
    <source>
        <dbReference type="PROSITE" id="PS50003"/>
    </source>
</evidence>
<feature type="region of interest" description="Disordered" evidence="11">
    <location>
        <begin position="596"/>
        <end position="617"/>
    </location>
</feature>
<evidence type="ECO:0000259" key="13">
    <source>
        <dbReference type="PROSITE" id="PS50067"/>
    </source>
</evidence>
<dbReference type="PROSITE" id="PS00411">
    <property type="entry name" value="KINESIN_MOTOR_1"/>
    <property type="match status" value="1"/>
</dbReference>
<keyword evidence="6 10" id="KW-0067">ATP-binding</keyword>
<evidence type="ECO:0000256" key="9">
    <source>
        <dbReference type="ARBA" id="ARBA00023212"/>
    </source>
</evidence>
<keyword evidence="3" id="KW-0963">Cytoplasm</keyword>
<feature type="domain" description="PH" evidence="12">
    <location>
        <begin position="1464"/>
        <end position="1562"/>
    </location>
</feature>
<dbReference type="Gene3D" id="2.30.29.30">
    <property type="entry name" value="Pleckstrin-homology domain (PH domain)/Phosphotyrosine-binding domain (PTB)"/>
    <property type="match status" value="1"/>
</dbReference>
<dbReference type="SUPFAM" id="SSF50729">
    <property type="entry name" value="PH domain-like"/>
    <property type="match status" value="1"/>
</dbReference>
<evidence type="ECO:0000256" key="4">
    <source>
        <dbReference type="ARBA" id="ARBA00022701"/>
    </source>
</evidence>
<dbReference type="Proteomes" id="UP000094020">
    <property type="component" value="Chromosome 9"/>
</dbReference>
<dbReference type="InterPro" id="IPR000253">
    <property type="entry name" value="FHA_dom"/>
</dbReference>
<dbReference type="SUPFAM" id="SSF49879">
    <property type="entry name" value="SMAD/FHA domain"/>
    <property type="match status" value="1"/>
</dbReference>
<dbReference type="Pfam" id="PF12473">
    <property type="entry name" value="DUF3694"/>
    <property type="match status" value="1"/>
</dbReference>
<keyword evidence="8 10" id="KW-0505">Motor protein</keyword>
<protein>
    <recommendedName>
        <fullName evidence="16">Kinesin</fullName>
    </recommendedName>
</protein>
<name>A0AAJ8L8D7_9TREE</name>
<dbReference type="Gene3D" id="6.10.250.2520">
    <property type="match status" value="1"/>
</dbReference>
<dbReference type="InterPro" id="IPR019821">
    <property type="entry name" value="Kinesin_motor_CS"/>
</dbReference>
<dbReference type="RefSeq" id="XP_070059446.1">
    <property type="nucleotide sequence ID" value="XM_070203345.1"/>
</dbReference>
<evidence type="ECO:0000256" key="8">
    <source>
        <dbReference type="ARBA" id="ARBA00023175"/>
    </source>
</evidence>
<evidence type="ECO:0000256" key="2">
    <source>
        <dbReference type="ARBA" id="ARBA00022448"/>
    </source>
</evidence>
<dbReference type="GO" id="GO:0005524">
    <property type="term" value="F:ATP binding"/>
    <property type="evidence" value="ECO:0007669"/>
    <property type="project" value="UniProtKB-UniRule"/>
</dbReference>
<keyword evidence="2" id="KW-0813">Transport</keyword>
<keyword evidence="4" id="KW-0493">Microtubule</keyword>
<dbReference type="InterPro" id="IPR001752">
    <property type="entry name" value="Kinesin_motor_dom"/>
</dbReference>
<dbReference type="PROSITE" id="PS50003">
    <property type="entry name" value="PH_DOMAIN"/>
    <property type="match status" value="1"/>
</dbReference>
<dbReference type="SMART" id="SM00129">
    <property type="entry name" value="KISc"/>
    <property type="match status" value="1"/>
</dbReference>
<dbReference type="Gene3D" id="3.40.850.10">
    <property type="entry name" value="Kinesin motor domain"/>
    <property type="match status" value="1"/>
</dbReference>
<feature type="domain" description="Kinesin motor" evidence="13">
    <location>
        <begin position="6"/>
        <end position="355"/>
    </location>
</feature>
<dbReference type="InterPro" id="IPR022164">
    <property type="entry name" value="Kinesin-like"/>
</dbReference>
<keyword evidence="7" id="KW-0175">Coiled coil</keyword>
<dbReference type="GO" id="GO:0008017">
    <property type="term" value="F:microtubule binding"/>
    <property type="evidence" value="ECO:0007669"/>
    <property type="project" value="InterPro"/>
</dbReference>
<proteinExistence type="inferred from homology"/>
<organism evidence="14 15">
    <name type="scientific">Kwoniella pini CBS 10737</name>
    <dbReference type="NCBI Taxonomy" id="1296096"/>
    <lineage>
        <taxon>Eukaryota</taxon>
        <taxon>Fungi</taxon>
        <taxon>Dikarya</taxon>
        <taxon>Basidiomycota</taxon>
        <taxon>Agaricomycotina</taxon>
        <taxon>Tremellomycetes</taxon>
        <taxon>Tremellales</taxon>
        <taxon>Cryptococcaceae</taxon>
        <taxon>Kwoniella</taxon>
    </lineage>
</organism>
<dbReference type="SMART" id="SM00240">
    <property type="entry name" value="FHA"/>
    <property type="match status" value="1"/>
</dbReference>
<evidence type="ECO:0000256" key="11">
    <source>
        <dbReference type="SAM" id="MobiDB-lite"/>
    </source>
</evidence>
<dbReference type="Pfam" id="PF00498">
    <property type="entry name" value="FHA"/>
    <property type="match status" value="1"/>
</dbReference>
<comment type="similarity">
    <text evidence="10">Belongs to the TRAFAC class myosin-kinesin ATPase superfamily. Kinesin family.</text>
</comment>
<evidence type="ECO:0008006" key="16">
    <source>
        <dbReference type="Google" id="ProtNLM"/>
    </source>
</evidence>
<feature type="binding site" evidence="10">
    <location>
        <begin position="106"/>
        <end position="113"/>
    </location>
    <ligand>
        <name>ATP</name>
        <dbReference type="ChEBI" id="CHEBI:30616"/>
    </ligand>
</feature>
<dbReference type="CDD" id="cd01365">
    <property type="entry name" value="KISc_KIF1A_KIF1B"/>
    <property type="match status" value="1"/>
</dbReference>
<comment type="subcellular location">
    <subcellularLocation>
        <location evidence="1">Cytoplasm</location>
        <location evidence="1">Cytoskeleton</location>
    </subcellularLocation>
</comment>
<dbReference type="GeneID" id="30175922"/>
<dbReference type="Pfam" id="PF00169">
    <property type="entry name" value="PH"/>
    <property type="match status" value="1"/>
</dbReference>
<dbReference type="SUPFAM" id="SSF52540">
    <property type="entry name" value="P-loop containing nucleoside triphosphate hydrolases"/>
    <property type="match status" value="1"/>
</dbReference>
<dbReference type="GO" id="GO:0005546">
    <property type="term" value="F:phosphatidylinositol-4,5-bisphosphate binding"/>
    <property type="evidence" value="ECO:0007669"/>
    <property type="project" value="UniProtKB-ARBA"/>
</dbReference>
<evidence type="ECO:0000313" key="15">
    <source>
        <dbReference type="Proteomes" id="UP000094020"/>
    </source>
</evidence>
<dbReference type="InterPro" id="IPR036961">
    <property type="entry name" value="Kinesin_motor_dom_sf"/>
</dbReference>
<dbReference type="PANTHER" id="PTHR47117">
    <property type="entry name" value="STAR-RELATED LIPID TRANSFER PROTEIN 9"/>
    <property type="match status" value="1"/>
</dbReference>
<dbReference type="GO" id="GO:0047496">
    <property type="term" value="P:vesicle transport along microtubule"/>
    <property type="evidence" value="ECO:0007669"/>
    <property type="project" value="UniProtKB-ARBA"/>
</dbReference>
<keyword evidence="15" id="KW-1185">Reference proteome</keyword>
<dbReference type="PRINTS" id="PR00380">
    <property type="entry name" value="KINESINHEAVY"/>
</dbReference>
<evidence type="ECO:0000256" key="1">
    <source>
        <dbReference type="ARBA" id="ARBA00004245"/>
    </source>
</evidence>
<dbReference type="InterPro" id="IPR032405">
    <property type="entry name" value="Kinesin_assoc"/>
</dbReference>
<evidence type="ECO:0000256" key="5">
    <source>
        <dbReference type="ARBA" id="ARBA00022741"/>
    </source>
</evidence>
<dbReference type="SMART" id="SM00233">
    <property type="entry name" value="PH"/>
    <property type="match status" value="1"/>
</dbReference>
<evidence type="ECO:0000313" key="14">
    <source>
        <dbReference type="EMBL" id="WWC72594.1"/>
    </source>
</evidence>
<dbReference type="FunFam" id="3.40.850.10:FF:000047">
    <property type="entry name" value="Kinesin family protein"/>
    <property type="match status" value="1"/>
</dbReference>
<sequence>MSGGGNIKVVVRCRPLNSRELARGAKGLIRMDGNQTILDPPEQMGQASGRATEKKPVNFSFDKSYWSVGPRNEPKYASQQTLYEDLGVDLLNHSFEGFNTCIFAYGQTGSGKSYSMMGWIIPLTTSELFSRVESRSETDPNLSYTVEVSYIEIYNEKVRDLLNPKNKGNLRVREHPSLGPYVEDLSKLVVENYSQMMTLMDEGNKARTVASTNMNETSSRSHAVFTVILTQKRHDPQTNMTEEKVSKISLVDLAGSERQASTGATGARLKEGANINKSLTTLGKVIAALAQASADPGKGRKRKDDFVPYRDSVLTWLLKESLGGNSKTAMIAAISPADYEETLSTLRYADAAKKIKTHAVVNEDPNARLIRELKEELEMLRSRVSAGGGSDEATYDPQIPPEKQIVTYRTKEGDIKKVTKLELQDQLQASEKLMESLNLTWEEKMEKTQKIHVEREKALEELGISIDKDMVGVHAPQRHPSLVNLNEDPLMSECLIYQLNPGTTVAGSLDDTKAHIKLSGQHILPEHCVFTNEEGVVTFEAMSDARTFVNGKRVPPETPIKLQNGFRVILGDCHVFRFNDPASVRAQRQKLQGSVSMDNMFGSPGEARPETPNSRPDAELMDWTAARREVADIEKLGDQDLDRLFDDIVKVRTQRKRPESRYDISAELESRLMTASETQESLDPNRNPWANGQIATTMTSDSIGTPVGQAPDKFAIEESSEADTELPLLPAFLQSSPAKSSDAALHQEHLTRQLRTMAQEVKRIRSQAAAARAMEKVSLEPADWSSGELRLVQEAVKCWKCLRSYSMAEEILTSAASLREANVIAAEMRKSVSYNFLIIDNTVGSPTSSLDSSNGIIDFEDVSQAVASSDSGSAVVIKVIDKESDAIYVWDLHKFQQQLNKMRRAVALRQNPNYSVHFRIDGTFTDTLPPSYSFIGSAKVPLRLLATELTYSVTVPIMCQYTMEAIGSCRVNIKSVSPASSGITTPESTWQPMNSHLNIGNKLSFTIIIDGVKGLSSVDYASVHAQTRLSSLVGSSILSEDIFASLPIDSDKTSVAHLNLRRNVSVIITEEMIQHVKDSYATVEFFAKIRPEYLSRLERWDKNREVSPPNSIPGTPSRVNETKPAMRRCETDFVANEHHDILAHIDISELASNGEYVTTEVVDDIFQLHQGLQRRLHIKLTHSSGKSFPWTKIQHVSTSDIRAFDKMGQISSVDCTRSHVEMQMTNQNIEESANGLSVLSAEIVWDTSSHGSKSLDRRTPSDTHILIKLTSLVEVETLDEPALLSIDLKLKIQGRDSRRSSILTFFQSQKVYHSTSHIFSISLIPPLARSANDLWRLDTSKKHVRGEEILKDGWKPRSLSLLEDFNKMKRTARNLADVQATKVILDLIEDFEDTKAKSLDKKEIDILLRKCLDLWKIEMDRRINIDIKRESPEEEAMSKKLRTLLPELEPKLVPTVKLQPQVETVIKSGNLMLLRDSQNNQWLKLMFILRRPYLHLHENVNSREIQIINLSKATVSTSPEVGTLLGRKFAFTIFTPTNSYILQAGSEKELKEWISVIKTTCDL</sequence>
<dbReference type="InterPro" id="IPR027417">
    <property type="entry name" value="P-loop_NTPase"/>
</dbReference>
<reference evidence="14" key="2">
    <citation type="submission" date="2024-02" db="EMBL/GenBank/DDBJ databases">
        <title>Comparative genomics of Cryptococcus and Kwoniella reveals pathogenesis evolution and contrasting modes of karyotype evolution via chromosome fusion or intercentromeric recombination.</title>
        <authorList>
            <person name="Coelho M.A."/>
            <person name="David-Palma M."/>
            <person name="Shea T."/>
            <person name="Bowers K."/>
            <person name="McGinley-Smith S."/>
            <person name="Mohammad A.W."/>
            <person name="Gnirke A."/>
            <person name="Yurkov A.M."/>
            <person name="Nowrousian M."/>
            <person name="Sun S."/>
            <person name="Cuomo C.A."/>
            <person name="Heitman J."/>
        </authorList>
    </citation>
    <scope>NUCLEOTIDE SEQUENCE</scope>
    <source>
        <strain evidence="14">CBS 10737</strain>
    </source>
</reference>